<dbReference type="SUPFAM" id="SSF55486">
    <property type="entry name" value="Metalloproteases ('zincins'), catalytic domain"/>
    <property type="match status" value="1"/>
</dbReference>
<dbReference type="SMART" id="SM00089">
    <property type="entry name" value="PKD"/>
    <property type="match status" value="5"/>
</dbReference>
<accession>H6L739</accession>
<keyword evidence="4" id="KW-1185">Reference proteome</keyword>
<dbReference type="InterPro" id="IPR025667">
    <property type="entry name" value="SprB_repeat"/>
</dbReference>
<dbReference type="InterPro" id="IPR035986">
    <property type="entry name" value="PKD_dom_sf"/>
</dbReference>
<dbReference type="InterPro" id="IPR022409">
    <property type="entry name" value="PKD/Chitinase_dom"/>
</dbReference>
<evidence type="ECO:0000313" key="3">
    <source>
        <dbReference type="EMBL" id="AFC26630.1"/>
    </source>
</evidence>
<dbReference type="EMBL" id="CP002831">
    <property type="protein sequence ID" value="AFC26630.1"/>
    <property type="molecule type" value="Genomic_DNA"/>
</dbReference>
<dbReference type="OrthoDB" id="9792152at2"/>
<dbReference type="InterPro" id="IPR026444">
    <property type="entry name" value="Secre_tail"/>
</dbReference>
<dbReference type="Pfam" id="PF13573">
    <property type="entry name" value="SprB"/>
    <property type="match status" value="13"/>
</dbReference>
<dbReference type="InterPro" id="IPR013783">
    <property type="entry name" value="Ig-like_fold"/>
</dbReference>
<dbReference type="HOGENOM" id="CLU_001092_0_0_10"/>
<dbReference type="GO" id="GO:0004222">
    <property type="term" value="F:metalloendopeptidase activity"/>
    <property type="evidence" value="ECO:0007669"/>
    <property type="project" value="InterPro"/>
</dbReference>
<dbReference type="InterPro" id="IPR024079">
    <property type="entry name" value="MetalloPept_cat_dom_sf"/>
</dbReference>
<feature type="domain" description="PKD" evidence="1">
    <location>
        <begin position="1032"/>
        <end position="1097"/>
    </location>
</feature>
<dbReference type="Gene3D" id="3.40.390.10">
    <property type="entry name" value="Collagenase (Catalytic Domain)"/>
    <property type="match status" value="1"/>
</dbReference>
<dbReference type="InterPro" id="IPR000601">
    <property type="entry name" value="PKD_dom"/>
</dbReference>
<dbReference type="SUPFAM" id="SSF49299">
    <property type="entry name" value="PKD domain"/>
    <property type="match status" value="1"/>
</dbReference>
<feature type="domain" description="Peptidase M12B" evidence="2">
    <location>
        <begin position="209"/>
        <end position="421"/>
    </location>
</feature>
<dbReference type="Proteomes" id="UP000007519">
    <property type="component" value="Chromosome"/>
</dbReference>
<dbReference type="Pfam" id="PF13583">
    <property type="entry name" value="Reprolysin_4"/>
    <property type="match status" value="1"/>
</dbReference>
<dbReference type="Gene3D" id="2.60.40.740">
    <property type="match status" value="10"/>
</dbReference>
<dbReference type="Pfam" id="PF18962">
    <property type="entry name" value="Por_Secre_tail"/>
    <property type="match status" value="1"/>
</dbReference>
<evidence type="ECO:0000259" key="1">
    <source>
        <dbReference type="PROSITE" id="PS50093"/>
    </source>
</evidence>
<dbReference type="RefSeq" id="WP_015694213.1">
    <property type="nucleotide sequence ID" value="NC_016940.1"/>
</dbReference>
<dbReference type="Pfam" id="PF00801">
    <property type="entry name" value="PKD"/>
    <property type="match status" value="1"/>
</dbReference>
<dbReference type="STRING" id="984262.SGRA_3915"/>
<dbReference type="KEGG" id="sgn:SGRA_3915"/>
<protein>
    <recommendedName>
        <fullName evidence="5">PKD domain-containing protein</fullName>
    </recommendedName>
</protein>
<dbReference type="GO" id="GO:0006508">
    <property type="term" value="P:proteolysis"/>
    <property type="evidence" value="ECO:0007669"/>
    <property type="project" value="InterPro"/>
</dbReference>
<reference evidence="3 4" key="1">
    <citation type="journal article" date="2012" name="Stand. Genomic Sci.">
        <title>Complete genome sequencing and analysis of Saprospira grandis str. Lewin, a predatory marine bacterium.</title>
        <authorList>
            <person name="Saw J.H."/>
            <person name="Yuryev A."/>
            <person name="Kanbe M."/>
            <person name="Hou S."/>
            <person name="Young A.G."/>
            <person name="Aizawa S."/>
            <person name="Alam M."/>
        </authorList>
    </citation>
    <scope>NUCLEOTIDE SEQUENCE [LARGE SCALE GENOMIC DNA]</scope>
    <source>
        <strain evidence="3 4">Lewin</strain>
    </source>
</reference>
<evidence type="ECO:0000259" key="2">
    <source>
        <dbReference type="PROSITE" id="PS50215"/>
    </source>
</evidence>
<dbReference type="Gene3D" id="2.60.40.10">
    <property type="entry name" value="Immunoglobulins"/>
    <property type="match status" value="3"/>
</dbReference>
<dbReference type="PROSITE" id="PS50093">
    <property type="entry name" value="PKD"/>
    <property type="match status" value="1"/>
</dbReference>
<dbReference type="CDD" id="cd00146">
    <property type="entry name" value="PKD"/>
    <property type="match status" value="1"/>
</dbReference>
<dbReference type="NCBIfam" id="TIGR04183">
    <property type="entry name" value="Por_Secre_tail"/>
    <property type="match status" value="1"/>
</dbReference>
<name>H6L739_SAPGL</name>
<gene>
    <name evidence="3" type="ordered locus">SGRA_3915</name>
</gene>
<dbReference type="PROSITE" id="PS50215">
    <property type="entry name" value="ADAM_MEPRO"/>
    <property type="match status" value="1"/>
</dbReference>
<dbReference type="eggNOG" id="COG3291">
    <property type="taxonomic scope" value="Bacteria"/>
</dbReference>
<organism evidence="3 4">
    <name type="scientific">Saprospira grandis (strain Lewin)</name>
    <dbReference type="NCBI Taxonomy" id="984262"/>
    <lineage>
        <taxon>Bacteria</taxon>
        <taxon>Pseudomonadati</taxon>
        <taxon>Bacteroidota</taxon>
        <taxon>Saprospiria</taxon>
        <taxon>Saprospirales</taxon>
        <taxon>Saprospiraceae</taxon>
        <taxon>Saprospira</taxon>
    </lineage>
</organism>
<proteinExistence type="predicted"/>
<evidence type="ECO:0008006" key="5">
    <source>
        <dbReference type="Google" id="ProtNLM"/>
    </source>
</evidence>
<sequence>MQLTYLRSFLLAWLLLLGSQLWGQTELWSPIVEDQIPKSGTRYIFAEQYQTVRLNLDEIRTILDVAPMERTPIAAMSQTLLSLPMPDGSYEVFDIVESPIMETELAEKFPEIQTYAGRSINDPSKSLRFDLTPQGFHAIILTAGKGTIYIDPYQFGGGDIEHYIVYNRRDFRPAAPKQFVCGLTGNNIPLSNFKAAGQSAARFGSCELRTYRMAVAATGEYTQFHGGTVALALAAQTTTINRVNSVYEREMAIRMNLVANNNLIIYTNATTDPYTNGAPGTMITENQANIDSEIGSANYDIGHVFGTNSGGLAGLGVVCSNSGKARGVTGSAAPIGDPFDIDYVAHEVGHQFGCNHTQNNNCNRNNATAMEPGSASTIMGYAGICAPNVQNQSDDYFHSISLEEMGAFITGAGHNCPATTALANNAPTVNAPAANINIPANTPFSLTASATDPDGNTLTYSWEQMENATATMPPVASSTAGPNFRSFEPVTDPTRYFPNLVDLAAGGPFTWEVLPSVSRVMDFRVTVRDNAAGGGCSDHADMQVTVDANSGPFVVLYPSASGISWNGGGTETVTWDVAGTDGSPVSCANVDILLSTDGGLTYPTVLASNVPNDGTEPISVPNVGTTTGRIMVRCANGYFFDISDNDFTIVLATNDYTLSTTNNSQSVCAAATPSYSIDVGQIGSYSDPVTLSLSGLPTGVVGSFSTNPVTPAASSTLTLNVGGGVTAGSYPFTVNASSTSGNKSLALTLVVNDPTPTAVTLNSPANGATALALPVNFDWSTAAGANSYTISIATDAAFTNVVDQATGLSSPNYTSNVLGTGTQYFWEVIAINSCGSSPAAGASFSSGLQACDTISNYDVANDNPALYNAGGPGGYLSGHNGYGDLAKADYFNYGGANTHLTGAYFGFGQAVAANASNSFNVQVWDGTGGTPGAIIASIPIAYQDIVTLIAGGNNVAFVPFGNIALPASNEVFVGIEYTYGNDTIALITNTDGETSPATAWEQWGDGTWHAYDETGSWGIDVAHYIVPVLGTLPSANFSPNNSTICLGNSITFNNSSTDADSYEWFFPGGSPASSTAMNPSVSYNTAGTYDVALVATNDCISDTLIVLSAITVSEVVTGIGSSDETCAGNDGTATVSATSGTAPYTFLWSDGQTTATASGLSAANYFVTVTDANGCTAVSSVAVTLNCSCTLAATTSATDASCNASNDGSATAIATAGTTPYSFLWSDGQTTATATNLIAGTYIVTVTDAAGCTTTATAVVNEPTALVASASSSDETCAGNDGTATATISGGTAGYTFLWSDGQTTATATNLIAGTYTLTITDANGCQTTATAVVNNSCTPCTLASTTSATDASCNASNDGSATAIATAGTTPYSFLWSDGQTMATATNLIAGTYIVTVTDAAGCTTTATAVVNEPTALVASASSSDETCAGNDGTATATISGGTAGYTFLWSDGQTTATANNLVAGTYTVTITDANGCQTTATAVVNNSCTPCTLAATTSATDASCNASNDGSATAIATAGTTPYSFLWSDGQTTASASNLIAGTYIVTVTDAAGCTTTATAVVNEPTALVASASSSDETCAGNDGTATATISGGTAGYTFLWSDGQTTVTANNLVAGTYTVSITDANGCQTTATAVVNNSCTPCTLAASSSATDASCNASNDGSATAIATAGTTPYSFLWSDGQTTATASNLIAGTYTVTVTDAAGCTTTATAVVNEPTALVASASSSDETCAGNDGTATATISGGTAGYTFLWSDGQTTATATNLIAGTYTLTITDANGCTTVATAVVNYNCPCNGSLQLTPTDVSCASNCNGSISLQSSGLQAPISYRWTNGATVANPINLCGGNYSVTATDANGCVAIASTTVAQPTAMTLATGINNESCAGNDGNLTAIVNGGTTPYTFAWSNGANTSSLTALAAGVYQLTVTDANACDLTAAYTVALDNSLASNAVASQNASCAGYADGEAQAVGTGTGLPMNYSWSNGANTQVASGLAAGNYTVTISSGVCSAQRSVQVTEPAAMQIQLMSTEQNCVPGTGALALNVSGGGGAPYSYLWSNGATTANVSNLANGNYSVTITSANGCEEQRSASFNIPQGPVLSSLSSSPNCSNTADGSLDLTVSPAGNYLYSWSNGANTEDLQGLAGGIYQVSVTDTAQGCTVVLSDTVNAPASLQLAFSVTQPHTPTSNNGALAASENGGTAPFSYLWSTGDSVSQLTNVGVGSYSVTVTDANGCTATDSIFVSAVTGINVQWAEAFSLYPNPSNGQMQLELVLQQSQQLELAIFDVLGRQLYQQRLSGQQFSLPLSFDWPAGTYFLRLSSPEGQISQKFVIRR</sequence>
<evidence type="ECO:0000313" key="4">
    <source>
        <dbReference type="Proteomes" id="UP000007519"/>
    </source>
</evidence>
<dbReference type="InterPro" id="IPR001590">
    <property type="entry name" value="Peptidase_M12B"/>
</dbReference>